<dbReference type="PROSITE" id="PS51420">
    <property type="entry name" value="RHO"/>
    <property type="match status" value="1"/>
</dbReference>
<keyword evidence="6" id="KW-0342">GTP-binding</keyword>
<dbReference type="PANTHER" id="PTHR24072">
    <property type="entry name" value="RHO FAMILY GTPASE"/>
    <property type="match status" value="1"/>
</dbReference>
<keyword evidence="4" id="KW-0488">Methylation</keyword>
<dbReference type="GO" id="GO:0005525">
    <property type="term" value="F:GTP binding"/>
    <property type="evidence" value="ECO:0007669"/>
    <property type="project" value="UniProtKB-KW"/>
</dbReference>
<keyword evidence="9" id="KW-0636">Prenylation</keyword>
<gene>
    <name evidence="10" type="ORF">EX895_001507</name>
</gene>
<dbReference type="Gene3D" id="3.40.50.300">
    <property type="entry name" value="P-loop containing nucleotide triphosphate hydrolases"/>
    <property type="match status" value="1"/>
</dbReference>
<comment type="subcellular location">
    <subcellularLocation>
        <location evidence="1">Cell membrane</location>
        <topology evidence="1">Lipid-anchor</topology>
        <orientation evidence="1">Cytoplasmic side</orientation>
    </subcellularLocation>
</comment>
<evidence type="ECO:0000256" key="3">
    <source>
        <dbReference type="ARBA" id="ARBA00022475"/>
    </source>
</evidence>
<dbReference type="SMART" id="SM00175">
    <property type="entry name" value="RAB"/>
    <property type="match status" value="1"/>
</dbReference>
<sequence length="216" mass="23471">MTLCGLVGTDSSSSRRDGRRIARKVLVLGDGACGKTSLLFVLIKHEFPQTYEPTVFENYVHIMQPAPGGPSVELTLWDTAGQEEFDKLRSLSYADTHVVVLCFSTDNPVSLENVETRWLPEIRDHCPGVKIILVALKCDLRDAPSTIEKRFAGAPPPLTYNDGVAVAKRIKASRYLECSAKMNRGVQEAFVEVANVAIASSAKGPSKHGARGCVIA</sequence>
<dbReference type="InterPro" id="IPR005225">
    <property type="entry name" value="Small_GTP-bd"/>
</dbReference>
<accession>A0A4U7L309</accession>
<evidence type="ECO:0000256" key="8">
    <source>
        <dbReference type="ARBA" id="ARBA00023288"/>
    </source>
</evidence>
<dbReference type="Pfam" id="PF00071">
    <property type="entry name" value="Ras"/>
    <property type="match status" value="1"/>
</dbReference>
<dbReference type="FunFam" id="3.40.50.300:FF:000983">
    <property type="entry name" value="Rho family GTPase"/>
    <property type="match status" value="1"/>
</dbReference>
<keyword evidence="3" id="KW-1003">Cell membrane</keyword>
<keyword evidence="7" id="KW-0472">Membrane</keyword>
<evidence type="ECO:0000256" key="1">
    <source>
        <dbReference type="ARBA" id="ARBA00004342"/>
    </source>
</evidence>
<dbReference type="PROSITE" id="PS51421">
    <property type="entry name" value="RAS"/>
    <property type="match status" value="1"/>
</dbReference>
<evidence type="ECO:0000256" key="7">
    <source>
        <dbReference type="ARBA" id="ARBA00023136"/>
    </source>
</evidence>
<proteinExistence type="inferred from homology"/>
<evidence type="ECO:0000313" key="11">
    <source>
        <dbReference type="Proteomes" id="UP000306050"/>
    </source>
</evidence>
<keyword evidence="5" id="KW-0547">Nucleotide-binding</keyword>
<dbReference type="PRINTS" id="PR00449">
    <property type="entry name" value="RASTRNSFRMNG"/>
</dbReference>
<dbReference type="GeneID" id="40724402"/>
<dbReference type="GO" id="GO:0003924">
    <property type="term" value="F:GTPase activity"/>
    <property type="evidence" value="ECO:0007669"/>
    <property type="project" value="InterPro"/>
</dbReference>
<dbReference type="GO" id="GO:0005886">
    <property type="term" value="C:plasma membrane"/>
    <property type="evidence" value="ECO:0007669"/>
    <property type="project" value="UniProtKB-SubCell"/>
</dbReference>
<evidence type="ECO:0000256" key="9">
    <source>
        <dbReference type="ARBA" id="ARBA00023289"/>
    </source>
</evidence>
<evidence type="ECO:0000313" key="10">
    <source>
        <dbReference type="EMBL" id="TKY89722.1"/>
    </source>
</evidence>
<dbReference type="SUPFAM" id="SSF52540">
    <property type="entry name" value="P-loop containing nucleoside triphosphate hydrolases"/>
    <property type="match status" value="1"/>
</dbReference>
<dbReference type="PROSITE" id="PS51419">
    <property type="entry name" value="RAB"/>
    <property type="match status" value="1"/>
</dbReference>
<evidence type="ECO:0000256" key="6">
    <source>
        <dbReference type="ARBA" id="ARBA00023134"/>
    </source>
</evidence>
<protein>
    <submittedName>
        <fullName evidence="10">Uncharacterized protein</fullName>
    </submittedName>
</protein>
<dbReference type="RefSeq" id="XP_029741707.1">
    <property type="nucleotide sequence ID" value="XM_029882106.1"/>
</dbReference>
<dbReference type="GO" id="GO:0007264">
    <property type="term" value="P:small GTPase-mediated signal transduction"/>
    <property type="evidence" value="ECO:0007669"/>
    <property type="project" value="InterPro"/>
</dbReference>
<dbReference type="AlphaFoldDB" id="A0A4U7L309"/>
<dbReference type="EMBL" id="SRRM01000004">
    <property type="protein sequence ID" value="TKY89722.1"/>
    <property type="molecule type" value="Genomic_DNA"/>
</dbReference>
<dbReference type="KEGG" id="sgra:EX895_001507"/>
<keyword evidence="8" id="KW-0449">Lipoprotein</keyword>
<dbReference type="Proteomes" id="UP000306050">
    <property type="component" value="Chromosome SGRAM_11"/>
</dbReference>
<reference evidence="10 11" key="1">
    <citation type="submission" date="2019-05" db="EMBL/GenBank/DDBJ databases">
        <title>Sporisorium graminicola CBS 10092 draft sequencing and annotation.</title>
        <authorList>
            <person name="Solano-Gonzalez S."/>
            <person name="Caddick M.X."/>
            <person name="Darby A."/>
        </authorList>
    </citation>
    <scope>NUCLEOTIDE SEQUENCE [LARGE SCALE GENOMIC DNA]</scope>
    <source>
        <strain evidence="10 11">CBS 10092</strain>
    </source>
</reference>
<dbReference type="InterPro" id="IPR001806">
    <property type="entry name" value="Small_GTPase"/>
</dbReference>
<dbReference type="SMART" id="SM00174">
    <property type="entry name" value="RHO"/>
    <property type="match status" value="1"/>
</dbReference>
<dbReference type="InterPro" id="IPR027417">
    <property type="entry name" value="P-loop_NTPase"/>
</dbReference>
<organism evidence="10 11">
    <name type="scientific">Sporisorium graminicola</name>
    <dbReference type="NCBI Taxonomy" id="280036"/>
    <lineage>
        <taxon>Eukaryota</taxon>
        <taxon>Fungi</taxon>
        <taxon>Dikarya</taxon>
        <taxon>Basidiomycota</taxon>
        <taxon>Ustilaginomycotina</taxon>
        <taxon>Ustilaginomycetes</taxon>
        <taxon>Ustilaginales</taxon>
        <taxon>Ustilaginaceae</taxon>
        <taxon>Sporisorium</taxon>
    </lineage>
</organism>
<keyword evidence="11" id="KW-1185">Reference proteome</keyword>
<comment type="similarity">
    <text evidence="2">Belongs to the small GTPase superfamily. Rho family.</text>
</comment>
<dbReference type="NCBIfam" id="TIGR00231">
    <property type="entry name" value="small_GTP"/>
    <property type="match status" value="1"/>
</dbReference>
<comment type="caution">
    <text evidence="10">The sequence shown here is derived from an EMBL/GenBank/DDBJ whole genome shotgun (WGS) entry which is preliminary data.</text>
</comment>
<evidence type="ECO:0000256" key="4">
    <source>
        <dbReference type="ARBA" id="ARBA00022481"/>
    </source>
</evidence>
<dbReference type="OrthoDB" id="8830751at2759"/>
<evidence type="ECO:0000256" key="2">
    <source>
        <dbReference type="ARBA" id="ARBA00010142"/>
    </source>
</evidence>
<dbReference type="InterPro" id="IPR003578">
    <property type="entry name" value="Small_GTPase_Rho"/>
</dbReference>
<name>A0A4U7L309_9BASI</name>
<dbReference type="SMART" id="SM00173">
    <property type="entry name" value="RAS"/>
    <property type="match status" value="1"/>
</dbReference>
<evidence type="ECO:0000256" key="5">
    <source>
        <dbReference type="ARBA" id="ARBA00022741"/>
    </source>
</evidence>